<feature type="region of interest" description="Disordered" evidence="1">
    <location>
        <begin position="27"/>
        <end position="202"/>
    </location>
</feature>
<gene>
    <name evidence="2" type="ORF">R1sor_020458</name>
</gene>
<organism evidence="2 3">
    <name type="scientific">Riccia sorocarpa</name>
    <dbReference type="NCBI Taxonomy" id="122646"/>
    <lineage>
        <taxon>Eukaryota</taxon>
        <taxon>Viridiplantae</taxon>
        <taxon>Streptophyta</taxon>
        <taxon>Embryophyta</taxon>
        <taxon>Marchantiophyta</taxon>
        <taxon>Marchantiopsida</taxon>
        <taxon>Marchantiidae</taxon>
        <taxon>Marchantiales</taxon>
        <taxon>Ricciaceae</taxon>
        <taxon>Riccia</taxon>
    </lineage>
</organism>
<dbReference type="EMBL" id="JBJQOH010000001">
    <property type="protein sequence ID" value="KAL3702436.1"/>
    <property type="molecule type" value="Genomic_DNA"/>
</dbReference>
<feature type="compositionally biased region" description="Polar residues" evidence="1">
    <location>
        <begin position="157"/>
        <end position="171"/>
    </location>
</feature>
<keyword evidence="3" id="KW-1185">Reference proteome</keyword>
<reference evidence="2 3" key="1">
    <citation type="submission" date="2024-09" db="EMBL/GenBank/DDBJ databases">
        <title>Chromosome-scale assembly of Riccia sorocarpa.</title>
        <authorList>
            <person name="Paukszto L."/>
        </authorList>
    </citation>
    <scope>NUCLEOTIDE SEQUENCE [LARGE SCALE GENOMIC DNA]</scope>
    <source>
        <strain evidence="2">LP-2024</strain>
        <tissue evidence="2">Aerial parts of the thallus</tissue>
    </source>
</reference>
<feature type="compositionally biased region" description="Basic and acidic residues" evidence="1">
    <location>
        <begin position="71"/>
        <end position="88"/>
    </location>
</feature>
<feature type="compositionally biased region" description="Polar residues" evidence="1">
    <location>
        <begin position="44"/>
        <end position="70"/>
    </location>
</feature>
<evidence type="ECO:0000256" key="1">
    <source>
        <dbReference type="SAM" id="MobiDB-lite"/>
    </source>
</evidence>
<sequence length="359" mass="38522">MATMSEARNGRFWKILGDGRDRIRQAGRSPVVSTVPAATRTLGDVTNGSASTQAAPGTDGRSMQKTTTPTARKELFGELNAEKGKDPVPDAGIDDFPPLWSQRAGTSVQTLKEQQEPVLPNDAGDRPARSNAWAMGIPRSAPAGGRQSAAGVEEYNPTASSGFTGEPSGSKTVEDGFTEIRSKRGRNADREHHQGSKDIANQNPFAALISTEAEDIDQQLEGAADMENLREMNGGQSEVREEKINVELKTPSVNPAVIIDSQPENSTAERIDMTPPMDAVLGLTPKEAQAHPGEELQNIEGIVDTVGNWADLAEKADAEMIVQASRGVKGRLPVDEQHTPDRGNVRREDIPGLRRTCSS</sequence>
<accession>A0ABD3IGK0</accession>
<feature type="compositionally biased region" description="Basic and acidic residues" evidence="1">
    <location>
        <begin position="172"/>
        <end position="196"/>
    </location>
</feature>
<evidence type="ECO:0000313" key="3">
    <source>
        <dbReference type="Proteomes" id="UP001633002"/>
    </source>
</evidence>
<dbReference type="AlphaFoldDB" id="A0ABD3IGK0"/>
<evidence type="ECO:0000313" key="2">
    <source>
        <dbReference type="EMBL" id="KAL3702436.1"/>
    </source>
</evidence>
<name>A0ABD3IGK0_9MARC</name>
<feature type="region of interest" description="Disordered" evidence="1">
    <location>
        <begin position="331"/>
        <end position="359"/>
    </location>
</feature>
<feature type="compositionally biased region" description="Polar residues" evidence="1">
    <location>
        <begin position="103"/>
        <end position="112"/>
    </location>
</feature>
<feature type="compositionally biased region" description="Basic and acidic residues" evidence="1">
    <location>
        <begin position="332"/>
        <end position="352"/>
    </location>
</feature>
<comment type="caution">
    <text evidence="2">The sequence shown here is derived from an EMBL/GenBank/DDBJ whole genome shotgun (WGS) entry which is preliminary data.</text>
</comment>
<proteinExistence type="predicted"/>
<dbReference type="Proteomes" id="UP001633002">
    <property type="component" value="Unassembled WGS sequence"/>
</dbReference>
<protein>
    <submittedName>
        <fullName evidence="2">Uncharacterized protein</fullName>
    </submittedName>
</protein>